<accession>A0ABD2QAI1</accession>
<reference evidence="1 2" key="1">
    <citation type="submission" date="2024-11" db="EMBL/GenBank/DDBJ databases">
        <title>Adaptive evolution of stress response genes in parasites aligns with host niche diversity.</title>
        <authorList>
            <person name="Hahn C."/>
            <person name="Resl P."/>
        </authorList>
    </citation>
    <scope>NUCLEOTIDE SEQUENCE [LARGE SCALE GENOMIC DNA]</scope>
    <source>
        <strain evidence="1">EGGRZ-B1_66</strain>
        <tissue evidence="1">Body</tissue>
    </source>
</reference>
<comment type="caution">
    <text evidence="1">The sequence shown here is derived from an EMBL/GenBank/DDBJ whole genome shotgun (WGS) entry which is preliminary data.</text>
</comment>
<dbReference type="EMBL" id="JBJKFK010000520">
    <property type="protein sequence ID" value="KAL3316560.1"/>
    <property type="molecule type" value="Genomic_DNA"/>
</dbReference>
<sequence length="164" mass="18824">MQVKLGSECLASFSVFPPLIALTKNLNIVFWHNDKSACLWNYIFIFSDSTLESFLLSTGCEDQHNTLLQWIRAHALTREIVDQQMFLKITKTSQLHKHSFFKMGGDNLLKYEEHLSDDQDETYDPTLGETALSETETSFTEWFTSQMTAIVESNDTVNELSQTL</sequence>
<dbReference type="Proteomes" id="UP001626550">
    <property type="component" value="Unassembled WGS sequence"/>
</dbReference>
<evidence type="ECO:0000313" key="2">
    <source>
        <dbReference type="Proteomes" id="UP001626550"/>
    </source>
</evidence>
<dbReference type="AlphaFoldDB" id="A0ABD2QAI1"/>
<gene>
    <name evidence="1" type="ORF">Ciccas_004800</name>
</gene>
<name>A0ABD2QAI1_9PLAT</name>
<proteinExistence type="predicted"/>
<keyword evidence="2" id="KW-1185">Reference proteome</keyword>
<organism evidence="1 2">
    <name type="scientific">Cichlidogyrus casuarinus</name>
    <dbReference type="NCBI Taxonomy" id="1844966"/>
    <lineage>
        <taxon>Eukaryota</taxon>
        <taxon>Metazoa</taxon>
        <taxon>Spiralia</taxon>
        <taxon>Lophotrochozoa</taxon>
        <taxon>Platyhelminthes</taxon>
        <taxon>Monogenea</taxon>
        <taxon>Monopisthocotylea</taxon>
        <taxon>Dactylogyridea</taxon>
        <taxon>Ancyrocephalidae</taxon>
        <taxon>Cichlidogyrus</taxon>
    </lineage>
</organism>
<evidence type="ECO:0000313" key="1">
    <source>
        <dbReference type="EMBL" id="KAL3316560.1"/>
    </source>
</evidence>
<protein>
    <submittedName>
        <fullName evidence="1">Uncharacterized protein</fullName>
    </submittedName>
</protein>